<reference evidence="1 2" key="1">
    <citation type="submission" date="2019-04" db="EMBL/GenBank/DDBJ databases">
        <authorList>
            <consortium name="Pathogen Informatics"/>
        </authorList>
    </citation>
    <scope>NUCLEOTIDE SEQUENCE [LARGE SCALE GENOMIC DNA]</scope>
    <source>
        <strain evidence="1 2">NCTC9239</strain>
    </source>
</reference>
<protein>
    <submittedName>
        <fullName evidence="1">Uncharacterized protein</fullName>
    </submittedName>
</protein>
<organism evidence="1 2">
    <name type="scientific">Brevundimonas vancanneytii</name>
    <dbReference type="NCBI Taxonomy" id="1325724"/>
    <lineage>
        <taxon>Bacteria</taxon>
        <taxon>Pseudomonadati</taxon>
        <taxon>Pseudomonadota</taxon>
        <taxon>Alphaproteobacteria</taxon>
        <taxon>Caulobacterales</taxon>
        <taxon>Caulobacteraceae</taxon>
        <taxon>Brevundimonas</taxon>
    </lineage>
</organism>
<name>A0A4P1K3Q0_9CAUL</name>
<dbReference type="Proteomes" id="UP000309952">
    <property type="component" value="Chromosome"/>
</dbReference>
<dbReference type="RefSeq" id="WP_138141224.1">
    <property type="nucleotide sequence ID" value="NZ_LR588407.1"/>
</dbReference>
<sequence length="89" mass="9946">MSRLIPGSNQFRGRNPFYWAEYDALPPPVRRVLMYAPTNLGSRRALSNLRSGRTVAEVCAIERGVAAGVTRRDILEAYGPDHPYLSKQA</sequence>
<proteinExistence type="predicted"/>
<keyword evidence="2" id="KW-1185">Reference proteome</keyword>
<gene>
    <name evidence="1" type="ORF">NCTC9239_01255</name>
</gene>
<dbReference type="EMBL" id="LR588407">
    <property type="protein sequence ID" value="VTO14029.1"/>
    <property type="molecule type" value="Genomic_DNA"/>
</dbReference>
<dbReference type="AlphaFoldDB" id="A0A4P1K3Q0"/>
<accession>A0A4P1K3Q0</accession>
<evidence type="ECO:0000313" key="1">
    <source>
        <dbReference type="EMBL" id="VTO14029.1"/>
    </source>
</evidence>
<dbReference type="KEGG" id="bvy:NCTC9239_01255"/>
<evidence type="ECO:0000313" key="2">
    <source>
        <dbReference type="Proteomes" id="UP000309952"/>
    </source>
</evidence>